<dbReference type="InterPro" id="IPR029119">
    <property type="entry name" value="MutY_C"/>
</dbReference>
<comment type="similarity">
    <text evidence="4">Belongs to the Nth/MutY family.</text>
</comment>
<dbReference type="PANTHER" id="PTHR42944:SF1">
    <property type="entry name" value="ADENINE DNA GLYCOSYLASE"/>
    <property type="match status" value="1"/>
</dbReference>
<dbReference type="InterPro" id="IPR005760">
    <property type="entry name" value="A/G_AdeGlyc_MutY"/>
</dbReference>
<evidence type="ECO:0000256" key="12">
    <source>
        <dbReference type="ARBA" id="ARBA00023014"/>
    </source>
</evidence>
<evidence type="ECO:0000313" key="17">
    <source>
        <dbReference type="Proteomes" id="UP001216595"/>
    </source>
</evidence>
<keyword evidence="13" id="KW-0234">DNA repair</keyword>
<evidence type="ECO:0000256" key="13">
    <source>
        <dbReference type="ARBA" id="ARBA00023204"/>
    </source>
</evidence>
<dbReference type="Proteomes" id="UP001216595">
    <property type="component" value="Unassembled WGS sequence"/>
</dbReference>
<dbReference type="InterPro" id="IPR000445">
    <property type="entry name" value="HhH_motif"/>
</dbReference>
<comment type="caution">
    <text evidence="16">The sequence shown here is derived from an EMBL/GenBank/DDBJ whole genome shotgun (WGS) entry which is preliminary data.</text>
</comment>
<keyword evidence="11" id="KW-0408">Iron</keyword>
<dbReference type="EC" id="3.2.2.31" evidence="5"/>
<keyword evidence="7" id="KW-0004">4Fe-4S</keyword>
<evidence type="ECO:0000256" key="1">
    <source>
        <dbReference type="ARBA" id="ARBA00000843"/>
    </source>
</evidence>
<comment type="cofactor">
    <cofactor evidence="2">
        <name>[4Fe-4S] cluster</name>
        <dbReference type="ChEBI" id="CHEBI:49883"/>
    </cofactor>
</comment>
<dbReference type="InterPro" id="IPR044298">
    <property type="entry name" value="MIG/MutY"/>
</dbReference>
<keyword evidence="9" id="KW-0227">DNA damage</keyword>
<dbReference type="SUPFAM" id="SSF48150">
    <property type="entry name" value="DNA-glycosylase"/>
    <property type="match status" value="1"/>
</dbReference>
<evidence type="ECO:0000256" key="8">
    <source>
        <dbReference type="ARBA" id="ARBA00022723"/>
    </source>
</evidence>
<sequence>MESDARQEERTEADVSPARQRLLDWYDRNARVLPWREGPGAALKADPYRVWMSEVMLQQTTVSHATPYFEKFTALWPNVSALAAAPDERVMAEWAGLGYYSRARNLLKCARAVVSEHGGVFPADEAALLKLPGFGPYTAAAVMAFAFGKAANVVDGNIERVMSRLYAVKTPVPQARPLLRELAARWVREDRARDWPQALMDLSASVCRPKSPSCLICPLREDCDAFAEGQPEAYPLKAAKAPKPVRHGVAFLITSEDGFVVERRPDKGLLGGMLGLPHLEWRSEVWSEGEIVFPSVHHGNAAWEKLGTYAHVFTHFALNQQVWRIKLTPDEMAAFLRQHNAWQRLSWAEAKSLPTVFGKALKLR</sequence>
<evidence type="ECO:0000256" key="9">
    <source>
        <dbReference type="ARBA" id="ARBA00022763"/>
    </source>
</evidence>
<protein>
    <recommendedName>
        <fullName evidence="6">Adenine DNA glycosylase</fullName>
        <ecNumber evidence="5">3.2.2.31</ecNumber>
    </recommendedName>
</protein>
<dbReference type="InterPro" id="IPR015797">
    <property type="entry name" value="NUDIX_hydrolase-like_dom_sf"/>
</dbReference>
<dbReference type="InterPro" id="IPR003651">
    <property type="entry name" value="Endonuclease3_FeS-loop_motif"/>
</dbReference>
<name>A0ABT5IDR3_9CAUL</name>
<dbReference type="Pfam" id="PF00633">
    <property type="entry name" value="HHH"/>
    <property type="match status" value="1"/>
</dbReference>
<feature type="domain" description="HhH-GPD" evidence="15">
    <location>
        <begin position="56"/>
        <end position="205"/>
    </location>
</feature>
<keyword evidence="12" id="KW-0411">Iron-sulfur</keyword>
<proteinExistence type="inferred from homology"/>
<keyword evidence="10" id="KW-0378">Hydrolase</keyword>
<dbReference type="InterPro" id="IPR023170">
    <property type="entry name" value="HhH_base_excis_C"/>
</dbReference>
<dbReference type="PANTHER" id="PTHR42944">
    <property type="entry name" value="ADENINE DNA GLYCOSYLASE"/>
    <property type="match status" value="1"/>
</dbReference>
<dbReference type="CDD" id="cd00056">
    <property type="entry name" value="ENDO3c"/>
    <property type="match status" value="1"/>
</dbReference>
<dbReference type="NCBIfam" id="TIGR01084">
    <property type="entry name" value="mutY"/>
    <property type="match status" value="1"/>
</dbReference>
<gene>
    <name evidence="16" type="primary">mutY</name>
    <name evidence="16" type="ORF">PQU94_04790</name>
</gene>
<dbReference type="RefSeq" id="WP_272740353.1">
    <property type="nucleotide sequence ID" value="NZ_JAQQKW010000002.1"/>
</dbReference>
<comment type="function">
    <text evidence="3">Adenine glycosylase active on G-A mispairs. MutY also corrects error-prone DNA synthesis past GO lesions which are due to the oxidatively damaged form of guanine: 7,8-dihydro-8-oxoguanine (8-oxo-dGTP).</text>
</comment>
<dbReference type="EMBL" id="JAQQKW010000002">
    <property type="protein sequence ID" value="MDC7693596.1"/>
    <property type="molecule type" value="Genomic_DNA"/>
</dbReference>
<dbReference type="InterPro" id="IPR003265">
    <property type="entry name" value="HhH-GPD_domain"/>
</dbReference>
<dbReference type="Pfam" id="PF00730">
    <property type="entry name" value="HhH-GPD"/>
    <property type="match status" value="1"/>
</dbReference>
<keyword evidence="14" id="KW-0326">Glycosidase</keyword>
<dbReference type="InterPro" id="IPR011257">
    <property type="entry name" value="DNA_glycosylase"/>
</dbReference>
<accession>A0ABT5IDR3</accession>
<evidence type="ECO:0000256" key="10">
    <source>
        <dbReference type="ARBA" id="ARBA00022801"/>
    </source>
</evidence>
<dbReference type="Pfam" id="PF14815">
    <property type="entry name" value="NUDIX_4"/>
    <property type="match status" value="1"/>
</dbReference>
<evidence type="ECO:0000256" key="6">
    <source>
        <dbReference type="ARBA" id="ARBA00022023"/>
    </source>
</evidence>
<reference evidence="16 17" key="1">
    <citation type="submission" date="2023-01" db="EMBL/GenBank/DDBJ databases">
        <title>Novel species of the genus Asticcacaulis isolated from rivers.</title>
        <authorList>
            <person name="Lu H."/>
        </authorList>
    </citation>
    <scope>NUCLEOTIDE SEQUENCE [LARGE SCALE GENOMIC DNA]</scope>
    <source>
        <strain evidence="16 17">DXS10W</strain>
    </source>
</reference>
<evidence type="ECO:0000256" key="3">
    <source>
        <dbReference type="ARBA" id="ARBA00002933"/>
    </source>
</evidence>
<dbReference type="SUPFAM" id="SSF55811">
    <property type="entry name" value="Nudix"/>
    <property type="match status" value="1"/>
</dbReference>
<comment type="catalytic activity">
    <reaction evidence="1">
        <text>Hydrolyzes free adenine bases from 7,8-dihydro-8-oxoguanine:adenine mismatched double-stranded DNA, leaving an apurinic site.</text>
        <dbReference type="EC" id="3.2.2.31"/>
    </reaction>
</comment>
<evidence type="ECO:0000256" key="7">
    <source>
        <dbReference type="ARBA" id="ARBA00022485"/>
    </source>
</evidence>
<evidence type="ECO:0000256" key="2">
    <source>
        <dbReference type="ARBA" id="ARBA00001966"/>
    </source>
</evidence>
<dbReference type="SMART" id="SM00525">
    <property type="entry name" value="FES"/>
    <property type="match status" value="1"/>
</dbReference>
<evidence type="ECO:0000313" key="16">
    <source>
        <dbReference type="EMBL" id="MDC7693596.1"/>
    </source>
</evidence>
<dbReference type="Gene3D" id="1.10.340.30">
    <property type="entry name" value="Hypothetical protein, domain 2"/>
    <property type="match status" value="1"/>
</dbReference>
<organism evidence="16 17">
    <name type="scientific">Asticcacaulis currens</name>
    <dbReference type="NCBI Taxonomy" id="2984210"/>
    <lineage>
        <taxon>Bacteria</taxon>
        <taxon>Pseudomonadati</taxon>
        <taxon>Pseudomonadota</taxon>
        <taxon>Alphaproteobacteria</taxon>
        <taxon>Caulobacterales</taxon>
        <taxon>Caulobacteraceae</taxon>
        <taxon>Asticcacaulis</taxon>
    </lineage>
</organism>
<keyword evidence="17" id="KW-1185">Reference proteome</keyword>
<evidence type="ECO:0000256" key="14">
    <source>
        <dbReference type="ARBA" id="ARBA00023295"/>
    </source>
</evidence>
<dbReference type="Gene3D" id="3.90.79.10">
    <property type="entry name" value="Nucleoside Triphosphate Pyrophosphohydrolase"/>
    <property type="match status" value="1"/>
</dbReference>
<dbReference type="Gene3D" id="1.10.1670.10">
    <property type="entry name" value="Helix-hairpin-Helix base-excision DNA repair enzymes (C-terminal)"/>
    <property type="match status" value="1"/>
</dbReference>
<evidence type="ECO:0000256" key="4">
    <source>
        <dbReference type="ARBA" id="ARBA00008343"/>
    </source>
</evidence>
<evidence type="ECO:0000256" key="11">
    <source>
        <dbReference type="ARBA" id="ARBA00023004"/>
    </source>
</evidence>
<keyword evidence="8" id="KW-0479">Metal-binding</keyword>
<evidence type="ECO:0000256" key="5">
    <source>
        <dbReference type="ARBA" id="ARBA00012045"/>
    </source>
</evidence>
<dbReference type="SMART" id="SM00478">
    <property type="entry name" value="ENDO3c"/>
    <property type="match status" value="1"/>
</dbReference>
<evidence type="ECO:0000259" key="15">
    <source>
        <dbReference type="SMART" id="SM00478"/>
    </source>
</evidence>